<organism evidence="1 2">
    <name type="scientific">Glomus cerebriforme</name>
    <dbReference type="NCBI Taxonomy" id="658196"/>
    <lineage>
        <taxon>Eukaryota</taxon>
        <taxon>Fungi</taxon>
        <taxon>Fungi incertae sedis</taxon>
        <taxon>Mucoromycota</taxon>
        <taxon>Glomeromycotina</taxon>
        <taxon>Glomeromycetes</taxon>
        <taxon>Glomerales</taxon>
        <taxon>Glomeraceae</taxon>
        <taxon>Glomus</taxon>
    </lineage>
</organism>
<accession>A0A397SV63</accession>
<sequence>MEKIVAADVCIELFSGVWGLYYIVYNFRYFICYVDEEFDNEDNYNPEELAKMFDRCSL</sequence>
<proteinExistence type="predicted"/>
<dbReference type="Proteomes" id="UP000265703">
    <property type="component" value="Unassembled WGS sequence"/>
</dbReference>
<evidence type="ECO:0000313" key="1">
    <source>
        <dbReference type="EMBL" id="RIA88506.1"/>
    </source>
</evidence>
<dbReference type="EMBL" id="QKYT01000260">
    <property type="protein sequence ID" value="RIA88506.1"/>
    <property type="molecule type" value="Genomic_DNA"/>
</dbReference>
<keyword evidence="2" id="KW-1185">Reference proteome</keyword>
<name>A0A397SV63_9GLOM</name>
<reference evidence="1 2" key="1">
    <citation type="submission" date="2018-06" db="EMBL/GenBank/DDBJ databases">
        <title>Comparative genomics reveals the genomic features of Rhizophagus irregularis, R. cerebriforme, R. diaphanum and Gigaspora rosea, and their symbiotic lifestyle signature.</title>
        <authorList>
            <person name="Morin E."/>
            <person name="San Clemente H."/>
            <person name="Chen E.C.H."/>
            <person name="De La Providencia I."/>
            <person name="Hainaut M."/>
            <person name="Kuo A."/>
            <person name="Kohler A."/>
            <person name="Murat C."/>
            <person name="Tang N."/>
            <person name="Roy S."/>
            <person name="Loubradou J."/>
            <person name="Henrissat B."/>
            <person name="Grigoriev I.V."/>
            <person name="Corradi N."/>
            <person name="Roux C."/>
            <person name="Martin F.M."/>
        </authorList>
    </citation>
    <scope>NUCLEOTIDE SEQUENCE [LARGE SCALE GENOMIC DNA]</scope>
    <source>
        <strain evidence="1 2">DAOM 227022</strain>
    </source>
</reference>
<gene>
    <name evidence="1" type="ORF">C1645_826232</name>
</gene>
<protein>
    <submittedName>
        <fullName evidence="1">Uncharacterized protein</fullName>
    </submittedName>
</protein>
<dbReference type="AlphaFoldDB" id="A0A397SV63"/>
<comment type="caution">
    <text evidence="1">The sequence shown here is derived from an EMBL/GenBank/DDBJ whole genome shotgun (WGS) entry which is preliminary data.</text>
</comment>
<evidence type="ECO:0000313" key="2">
    <source>
        <dbReference type="Proteomes" id="UP000265703"/>
    </source>
</evidence>